<dbReference type="Proteomes" id="UP000003779">
    <property type="component" value="Chromosome"/>
</dbReference>
<sequence length="53" mass="6029">MRHRLDREPLIGGEPGSRRELVEVFRRVGTKPTSGGRALCHVWRNAHASPLLR</sequence>
<evidence type="ECO:0000313" key="2">
    <source>
        <dbReference type="Proteomes" id="UP000003779"/>
    </source>
</evidence>
<dbReference type="KEGG" id="nal:B005_1308"/>
<name>J7L6R0_NOCAA</name>
<organism evidence="1 2">
    <name type="scientific">Nocardiopsis alba (strain ATCC BAA-2165 / BE74)</name>
    <dbReference type="NCBI Taxonomy" id="1205910"/>
    <lineage>
        <taxon>Bacteria</taxon>
        <taxon>Bacillati</taxon>
        <taxon>Actinomycetota</taxon>
        <taxon>Actinomycetes</taxon>
        <taxon>Streptosporangiales</taxon>
        <taxon>Nocardiopsidaceae</taxon>
        <taxon>Nocardiopsis</taxon>
    </lineage>
</organism>
<gene>
    <name evidence="1" type="ordered locus">B005_1308</name>
</gene>
<dbReference type="EMBL" id="CP003788">
    <property type="protein sequence ID" value="AFR09333.1"/>
    <property type="molecule type" value="Genomic_DNA"/>
</dbReference>
<accession>J7L6R0</accession>
<dbReference type="PATRIC" id="fig|1205910.3.peg.1242"/>
<reference evidence="2" key="2">
    <citation type="submission" date="2012-08" db="EMBL/GenBank/DDBJ databases">
        <title>Whole-genome sequence of Nocardiopsis alba strain ATCC BAA-2165 associated with honeybees.</title>
        <authorList>
            <person name="Qiao J."/>
            <person name="Chen L."/>
            <person name="Li Y."/>
            <person name="Wang J."/>
            <person name="Zhang W."/>
            <person name="Chen S."/>
        </authorList>
    </citation>
    <scope>NUCLEOTIDE SEQUENCE [LARGE SCALE GENOMIC DNA]</scope>
    <source>
        <strain evidence="2">ATCC BAA-2165 / BE74</strain>
    </source>
</reference>
<proteinExistence type="predicted"/>
<dbReference type="AlphaFoldDB" id="J7L6R0"/>
<evidence type="ECO:0000313" key="1">
    <source>
        <dbReference type="EMBL" id="AFR09333.1"/>
    </source>
</evidence>
<dbReference type="HOGENOM" id="CLU_3063987_0_0_11"/>
<reference evidence="1 2" key="1">
    <citation type="journal article" date="2012" name="J. Bacteriol.">
        <title>Whole-Genome Sequence of Nocardiopsis alba Strain ATCC BAA-2165, Associated with Honeybees.</title>
        <authorList>
            <person name="Qiao J."/>
            <person name="Chen L."/>
            <person name="Li Y."/>
            <person name="Wang J."/>
            <person name="Zhang W."/>
            <person name="Chen S."/>
        </authorList>
    </citation>
    <scope>NUCLEOTIDE SEQUENCE [LARGE SCALE GENOMIC DNA]</scope>
    <source>
        <strain evidence="2">ATCC BAA-2165 / BE74</strain>
    </source>
</reference>
<protein>
    <submittedName>
        <fullName evidence="1">Uncharacterized protein</fullName>
    </submittedName>
</protein>